<feature type="signal peptide" evidence="1">
    <location>
        <begin position="1"/>
        <end position="27"/>
    </location>
</feature>
<dbReference type="RefSeq" id="WP_130291740.1">
    <property type="nucleotide sequence ID" value="NZ_SHKL01000001.1"/>
</dbReference>
<proteinExistence type="predicted"/>
<accession>A0A4Q7V024</accession>
<name>A0A4Q7V024_PSEST</name>
<protein>
    <recommendedName>
        <fullName evidence="4">Outer membrane lipoprotein-sorting protein</fullName>
    </recommendedName>
</protein>
<evidence type="ECO:0000313" key="3">
    <source>
        <dbReference type="Proteomes" id="UP000291591"/>
    </source>
</evidence>
<feature type="chain" id="PRO_5039239990" description="Outer membrane lipoprotein-sorting protein" evidence="1">
    <location>
        <begin position="28"/>
        <end position="381"/>
    </location>
</feature>
<evidence type="ECO:0008006" key="4">
    <source>
        <dbReference type="Google" id="ProtNLM"/>
    </source>
</evidence>
<keyword evidence="1" id="KW-0732">Signal</keyword>
<dbReference type="OrthoDB" id="4860341at2"/>
<evidence type="ECO:0000256" key="1">
    <source>
        <dbReference type="SAM" id="SignalP"/>
    </source>
</evidence>
<reference evidence="2 3" key="1">
    <citation type="submission" date="2019-02" db="EMBL/GenBank/DDBJ databases">
        <title>Sequencing the genomes of 1000 actinobacteria strains.</title>
        <authorList>
            <person name="Klenk H.-P."/>
        </authorList>
    </citation>
    <scope>NUCLEOTIDE SEQUENCE [LARGE SCALE GENOMIC DNA]</scope>
    <source>
        <strain evidence="2 3">DSM 45779</strain>
    </source>
</reference>
<gene>
    <name evidence="2" type="ORF">EV383_4542</name>
</gene>
<comment type="caution">
    <text evidence="2">The sequence shown here is derived from an EMBL/GenBank/DDBJ whole genome shotgun (WGS) entry which is preliminary data.</text>
</comment>
<dbReference type="PROSITE" id="PS51318">
    <property type="entry name" value="TAT"/>
    <property type="match status" value="1"/>
</dbReference>
<evidence type="ECO:0000313" key="2">
    <source>
        <dbReference type="EMBL" id="RZT87616.1"/>
    </source>
</evidence>
<dbReference type="Proteomes" id="UP000291591">
    <property type="component" value="Unassembled WGS sequence"/>
</dbReference>
<sequence>MPPPRRFGRRWLLVGAGAAALVAAGTADGWLPVSPAAGAAGPTPAQLRDAVLSGVVPHTGLAESTGRLGLPDIPRLESASALLSTTTRIRVQVAAEDRWRVDQLTPAGEIDTYRLGGTEYLWDYGGNRLTTLRGIAPVRLPRASDFSPSDLGRWLLQLTAADPVSTVAPRRVAGYDVPGLRVTPADPAGTVASVDVWALPGPSGTPALPVAVEITAKGASEPALTTAFTSVETAPPSGLALRPDAPPGAETVATQPGDLAGVLRGLNAPPPPDTLAGRPRVELPDSGGGFLPGVGVYGTGVSRFVLAPTGRDVARQIIGGGSAAGGVPVAGLAPDRAVRVATPLLSLVVVRRRGGGFLLAGTVAPQVLERAATELVPAVRP</sequence>
<dbReference type="AlphaFoldDB" id="A0A4Q7V024"/>
<dbReference type="EMBL" id="SHKL01000001">
    <property type="protein sequence ID" value="RZT87616.1"/>
    <property type="molecule type" value="Genomic_DNA"/>
</dbReference>
<keyword evidence="3" id="KW-1185">Reference proteome</keyword>
<organism evidence="2 3">
    <name type="scientific">Pseudonocardia sediminis</name>
    <dbReference type="NCBI Taxonomy" id="1397368"/>
    <lineage>
        <taxon>Bacteria</taxon>
        <taxon>Bacillati</taxon>
        <taxon>Actinomycetota</taxon>
        <taxon>Actinomycetes</taxon>
        <taxon>Pseudonocardiales</taxon>
        <taxon>Pseudonocardiaceae</taxon>
        <taxon>Pseudonocardia</taxon>
    </lineage>
</organism>
<dbReference type="InterPro" id="IPR006311">
    <property type="entry name" value="TAT_signal"/>
</dbReference>